<gene>
    <name evidence="6" type="ORF">ACFSC9_14305</name>
</gene>
<evidence type="ECO:0000256" key="3">
    <source>
        <dbReference type="ARBA" id="ARBA00022989"/>
    </source>
</evidence>
<comment type="caution">
    <text evidence="6">The sequence shown here is derived from an EMBL/GenBank/DDBJ whole genome shotgun (WGS) entry which is preliminary data.</text>
</comment>
<name>A0ABW4RMI3_9BACL</name>
<comment type="subcellular location">
    <subcellularLocation>
        <location evidence="1">Membrane</location>
        <topology evidence="1">Multi-pass membrane protein</topology>
    </subcellularLocation>
</comment>
<evidence type="ECO:0000256" key="4">
    <source>
        <dbReference type="ARBA" id="ARBA00023136"/>
    </source>
</evidence>
<proteinExistence type="predicted"/>
<keyword evidence="7" id="KW-1185">Reference proteome</keyword>
<evidence type="ECO:0000256" key="1">
    <source>
        <dbReference type="ARBA" id="ARBA00004141"/>
    </source>
</evidence>
<dbReference type="RefSeq" id="WP_347326213.1">
    <property type="nucleotide sequence ID" value="NZ_JBCGUH010000009.1"/>
</dbReference>
<keyword evidence="2 5" id="KW-0812">Transmembrane</keyword>
<evidence type="ECO:0000313" key="7">
    <source>
        <dbReference type="Proteomes" id="UP001597233"/>
    </source>
</evidence>
<evidence type="ECO:0000313" key="6">
    <source>
        <dbReference type="EMBL" id="MFD1886698.1"/>
    </source>
</evidence>
<dbReference type="PANTHER" id="PTHR39157">
    <property type="entry name" value="INTEGRAL MEMBRANE PROTEIN-RELATED"/>
    <property type="match status" value="1"/>
</dbReference>
<accession>A0ABW4RMI3</accession>
<feature type="transmembrane region" description="Helical" evidence="5">
    <location>
        <begin position="87"/>
        <end position="112"/>
    </location>
</feature>
<evidence type="ECO:0000256" key="2">
    <source>
        <dbReference type="ARBA" id="ARBA00022692"/>
    </source>
</evidence>
<dbReference type="PANTHER" id="PTHR39157:SF1">
    <property type="entry name" value="DOXX FAMILY PROTEIN"/>
    <property type="match status" value="1"/>
</dbReference>
<dbReference type="EMBL" id="JBHUEH010000016">
    <property type="protein sequence ID" value="MFD1886698.1"/>
    <property type="molecule type" value="Genomic_DNA"/>
</dbReference>
<protein>
    <submittedName>
        <fullName evidence="6">DoxX family protein</fullName>
    </submittedName>
</protein>
<reference evidence="7" key="1">
    <citation type="journal article" date="2019" name="Int. J. Syst. Evol. Microbiol.">
        <title>The Global Catalogue of Microorganisms (GCM) 10K type strain sequencing project: providing services to taxonomists for standard genome sequencing and annotation.</title>
        <authorList>
            <consortium name="The Broad Institute Genomics Platform"/>
            <consortium name="The Broad Institute Genome Sequencing Center for Infectious Disease"/>
            <person name="Wu L."/>
            <person name="Ma J."/>
        </authorList>
    </citation>
    <scope>NUCLEOTIDE SEQUENCE [LARGE SCALE GENOMIC DNA]</scope>
    <source>
        <strain evidence="7">CCUG 54950</strain>
    </source>
</reference>
<organism evidence="6 7">
    <name type="scientific">Paenibacillus wenxiniae</name>
    <dbReference type="NCBI Taxonomy" id="1636843"/>
    <lineage>
        <taxon>Bacteria</taxon>
        <taxon>Bacillati</taxon>
        <taxon>Bacillota</taxon>
        <taxon>Bacilli</taxon>
        <taxon>Bacillales</taxon>
        <taxon>Paenibacillaceae</taxon>
        <taxon>Paenibacillus</taxon>
    </lineage>
</organism>
<sequence>MMNAWLRQNKVAMWLLTVLRFYVGFQWIHGGWGKLTGGFDATGFLTNAISMSTGDKPVVKAAWAGFLQHFALPNVELFNILVPIGEFLVGLGLILGTFTTIAALMGMVMNFAFLFSGTISTNPYLILLEIFIVVAGANAGRIGLDRWVMPYLKATLFKRQHKHDGGTPTAPAPDHRAA</sequence>
<feature type="transmembrane region" description="Helical" evidence="5">
    <location>
        <begin position="124"/>
        <end position="144"/>
    </location>
</feature>
<dbReference type="Proteomes" id="UP001597233">
    <property type="component" value="Unassembled WGS sequence"/>
</dbReference>
<keyword evidence="4 5" id="KW-0472">Membrane</keyword>
<keyword evidence="3 5" id="KW-1133">Transmembrane helix</keyword>
<dbReference type="InterPro" id="IPR032808">
    <property type="entry name" value="DoxX"/>
</dbReference>
<dbReference type="Pfam" id="PF07681">
    <property type="entry name" value="DoxX"/>
    <property type="match status" value="1"/>
</dbReference>
<evidence type="ECO:0000256" key="5">
    <source>
        <dbReference type="SAM" id="Phobius"/>
    </source>
</evidence>